<feature type="transmembrane region" description="Helical" evidence="2">
    <location>
        <begin position="50"/>
        <end position="68"/>
    </location>
</feature>
<proteinExistence type="inferred from homology"/>
<keyword evidence="2" id="KW-1133">Transmembrane helix</keyword>
<feature type="domain" description="CAAX prenyl protease 2/Lysostaphin resistance protein A-like" evidence="3">
    <location>
        <begin position="71"/>
        <end position="176"/>
    </location>
</feature>
<accession>A0AAC8ZYK1</accession>
<dbReference type="EMBL" id="CP012920">
    <property type="protein sequence ID" value="ALJ31380.1"/>
    <property type="molecule type" value="Genomic_DNA"/>
</dbReference>
<feature type="transmembrane region" description="Helical" evidence="2">
    <location>
        <begin position="197"/>
        <end position="219"/>
    </location>
</feature>
<keyword evidence="2" id="KW-0472">Membrane</keyword>
<evidence type="ECO:0000256" key="1">
    <source>
        <dbReference type="ARBA" id="ARBA00009067"/>
    </source>
</evidence>
<dbReference type="PANTHER" id="PTHR36435">
    <property type="entry name" value="SLR1288 PROTEIN"/>
    <property type="match status" value="1"/>
</dbReference>
<reference evidence="5" key="1">
    <citation type="submission" date="2015-10" db="EMBL/GenBank/DDBJ databases">
        <title>Bioinformatic analysis of the first complete genome sequence of Lactobacillus kunkeei strain MP2, an Apis mellifera gut isolate.</title>
        <authorList>
            <person name="Asenjo F."/>
            <person name="Olmos A."/>
            <person name="Henriquez-Piskulich P."/>
            <person name="Aldea P."/>
            <person name="Ugalde J.A."/>
            <person name="Trombert A.N."/>
        </authorList>
    </citation>
    <scope>NUCLEOTIDE SEQUENCE [LARGE SCALE GENOMIC DNA]</scope>
    <source>
        <strain evidence="5">MP2</strain>
    </source>
</reference>
<dbReference type="AlphaFoldDB" id="A0AAC8ZYK1"/>
<name>A0AAC8ZYK1_9LACO</name>
<dbReference type="KEGG" id="lku:APS55_03670"/>
<keyword evidence="2" id="KW-0812">Transmembrane</keyword>
<reference evidence="4 5" key="2">
    <citation type="journal article" date="2016" name="PeerJ">
        <title>Genome sequencing and analysis of the first complete genome of Lactobacillus kunkeei strain MP2, an Apis mellifera gut isolate.</title>
        <authorList>
            <person name="Asenjo F."/>
            <person name="Olmos A."/>
            <person name="Henriquez-Piskulich P."/>
            <person name="Polanco V."/>
            <person name="Aldea P."/>
            <person name="Ugalde J.A."/>
            <person name="Trombert A.N."/>
        </authorList>
    </citation>
    <scope>NUCLEOTIDE SEQUENCE [LARGE SCALE GENOMIC DNA]</scope>
    <source>
        <strain evidence="4 5">MP2</strain>
    </source>
</reference>
<evidence type="ECO:0000313" key="4">
    <source>
        <dbReference type="EMBL" id="ALJ31380.1"/>
    </source>
</evidence>
<sequence length="231" mass="26343">MQRIYSLFLNPTEHFLLYINIYKIISIIVICVLNYWIIQQKVFFKPGERKRWWVSFLIVCLIIVAFCIPNQNFWAALDIGLLAGASEELMFRGIVLGFLLKLMTNKTDSRWRVMLSLTISSLLFGEFHYVNLSMQSFSGTTYQVINAAAFGMILGALYIKSGTLLVPMALHFISDFLFAIIGGLPKSNYTPVQNSEWIGLVVSVLIYLVIALIIVNYKLSDNKILPKLKNL</sequence>
<evidence type="ECO:0000256" key="2">
    <source>
        <dbReference type="SAM" id="Phobius"/>
    </source>
</evidence>
<dbReference type="Pfam" id="PF02517">
    <property type="entry name" value="Rce1-like"/>
    <property type="match status" value="1"/>
</dbReference>
<gene>
    <name evidence="4" type="ORF">APS55_03670</name>
</gene>
<feature type="transmembrane region" description="Helical" evidence="2">
    <location>
        <begin position="111"/>
        <end position="130"/>
    </location>
</feature>
<protein>
    <recommendedName>
        <fullName evidence="3">CAAX prenyl protease 2/Lysostaphin resistance protein A-like domain-containing protein</fullName>
    </recommendedName>
</protein>
<dbReference type="GO" id="GO:0080120">
    <property type="term" value="P:CAAX-box protein maturation"/>
    <property type="evidence" value="ECO:0007669"/>
    <property type="project" value="UniProtKB-ARBA"/>
</dbReference>
<feature type="transmembrane region" description="Helical" evidence="2">
    <location>
        <begin position="164"/>
        <end position="185"/>
    </location>
</feature>
<dbReference type="InterPro" id="IPR003675">
    <property type="entry name" value="Rce1/LyrA-like_dom"/>
</dbReference>
<dbReference type="GO" id="GO:0004175">
    <property type="term" value="F:endopeptidase activity"/>
    <property type="evidence" value="ECO:0007669"/>
    <property type="project" value="UniProtKB-ARBA"/>
</dbReference>
<dbReference type="InterPro" id="IPR052710">
    <property type="entry name" value="CAAX_protease"/>
</dbReference>
<feature type="transmembrane region" description="Helical" evidence="2">
    <location>
        <begin position="15"/>
        <end position="38"/>
    </location>
</feature>
<evidence type="ECO:0000259" key="3">
    <source>
        <dbReference type="Pfam" id="PF02517"/>
    </source>
</evidence>
<dbReference type="Proteomes" id="UP000067203">
    <property type="component" value="Chromosome"/>
</dbReference>
<evidence type="ECO:0000313" key="5">
    <source>
        <dbReference type="Proteomes" id="UP000067203"/>
    </source>
</evidence>
<feature type="transmembrane region" description="Helical" evidence="2">
    <location>
        <begin position="142"/>
        <end position="159"/>
    </location>
</feature>
<comment type="similarity">
    <text evidence="1">Belongs to the UPF0177 family.</text>
</comment>
<dbReference type="RefSeq" id="WP_034532252.1">
    <property type="nucleotide sequence ID" value="NZ_CP012920.1"/>
</dbReference>
<feature type="transmembrane region" description="Helical" evidence="2">
    <location>
        <begin position="74"/>
        <end position="99"/>
    </location>
</feature>
<dbReference type="PANTHER" id="PTHR36435:SF1">
    <property type="entry name" value="CAAX AMINO TERMINAL PROTEASE FAMILY PROTEIN"/>
    <property type="match status" value="1"/>
</dbReference>
<organism evidence="4 5">
    <name type="scientific">Apilactobacillus kunkeei</name>
    <dbReference type="NCBI Taxonomy" id="148814"/>
    <lineage>
        <taxon>Bacteria</taxon>
        <taxon>Bacillati</taxon>
        <taxon>Bacillota</taxon>
        <taxon>Bacilli</taxon>
        <taxon>Lactobacillales</taxon>
        <taxon>Lactobacillaceae</taxon>
        <taxon>Apilactobacillus</taxon>
    </lineage>
</organism>